<dbReference type="GO" id="GO:0003723">
    <property type="term" value="F:RNA binding"/>
    <property type="evidence" value="ECO:0007669"/>
    <property type="project" value="InterPro"/>
</dbReference>
<evidence type="ECO:0000259" key="2">
    <source>
        <dbReference type="PROSITE" id="PS51372"/>
    </source>
</evidence>
<dbReference type="PANTHER" id="PTHR30185:SF15">
    <property type="entry name" value="CRYPTIC BETA-GLUCOSIDE BGL OPERON ANTITERMINATOR"/>
    <property type="match status" value="1"/>
</dbReference>
<organism evidence="3 4">
    <name type="scientific">Peptacetobacter hiranonis (strain DSM 13275 / JCM 10541 / KCTC 15199 / TO-931)</name>
    <name type="common">Clostridium hiranonis</name>
    <dbReference type="NCBI Taxonomy" id="500633"/>
    <lineage>
        <taxon>Bacteria</taxon>
        <taxon>Bacillati</taxon>
        <taxon>Bacillota</taxon>
        <taxon>Clostridia</taxon>
        <taxon>Peptostreptococcales</taxon>
        <taxon>Peptostreptococcaceae</taxon>
        <taxon>Peptacetobacter</taxon>
    </lineage>
</organism>
<dbReference type="InterPro" id="IPR011608">
    <property type="entry name" value="PRD"/>
</dbReference>
<dbReference type="NCBIfam" id="NF046042">
    <property type="entry name" value="LicT"/>
    <property type="match status" value="1"/>
</dbReference>
<name>B6FYA9_PEPHT</name>
<feature type="domain" description="PRD" evidence="2">
    <location>
        <begin position="78"/>
        <end position="182"/>
    </location>
</feature>
<proteinExistence type="predicted"/>
<reference evidence="3 4" key="1">
    <citation type="submission" date="2008-09" db="EMBL/GenBank/DDBJ databases">
        <authorList>
            <person name="Fulton L."/>
            <person name="Clifton S."/>
            <person name="Fulton B."/>
            <person name="Xu J."/>
            <person name="Minx P."/>
            <person name="Pepin K.H."/>
            <person name="Johnson M."/>
            <person name="Thiruvilangam P."/>
            <person name="Bhonagiri V."/>
            <person name="Nash W.E."/>
            <person name="Mardis E.R."/>
            <person name="Wilson R.K."/>
        </authorList>
    </citation>
    <scope>NUCLEOTIDE SEQUENCE [LARGE SCALE GENOMIC DNA]</scope>
    <source>
        <strain evidence="3 4">DSM 13275</strain>
    </source>
</reference>
<evidence type="ECO:0000313" key="4">
    <source>
        <dbReference type="Proteomes" id="UP000003178"/>
    </source>
</evidence>
<feature type="domain" description="PRD" evidence="2">
    <location>
        <begin position="183"/>
        <end position="293"/>
    </location>
</feature>
<dbReference type="Pfam" id="PF03123">
    <property type="entry name" value="CAT_RBD"/>
    <property type="match status" value="1"/>
</dbReference>
<evidence type="ECO:0000313" key="3">
    <source>
        <dbReference type="EMBL" id="EEA85504.1"/>
    </source>
</evidence>
<dbReference type="PANTHER" id="PTHR30185">
    <property type="entry name" value="CRYPTIC BETA-GLUCOSIDE BGL OPERON ANTITERMINATOR"/>
    <property type="match status" value="1"/>
</dbReference>
<dbReference type="Proteomes" id="UP000003178">
    <property type="component" value="Unassembled WGS sequence"/>
</dbReference>
<accession>B6FYA9</accession>
<keyword evidence="4" id="KW-1185">Reference proteome</keyword>
<sequence length="293" mass="34210">MDLILYLERQGMFMKVTKVINNNFVCSCNEKNKEIIVMGKGIGFKAKEGDEIDKSKVEKVFTMNGKSAIDKFKRLIEELPIEHFKVSNDIINYAKRTLGKRLNQNIYITLTDHINFSVYRFKNGMKFSNPLLWEVKHFYNPEYIIGEYAVNLIKEKLGVEMGEDEAANIALHIVNAEYNTEMNDALKITTLIGDILKIVTDTFDIQLDEESLHYSRLITHLKFLSQRIFMGEMLKDSDDVFAEMIATKYPEEFKCALKIRDYIEEQYNQRISNEELVYLAVHIRRVSTIEDEN</sequence>
<protein>
    <submittedName>
        <fullName evidence="3">Transcription antiterminator LicT</fullName>
    </submittedName>
</protein>
<comment type="caution">
    <text evidence="3">The sequence shown here is derived from an EMBL/GenBank/DDBJ whole genome shotgun (WGS) entry which is preliminary data.</text>
</comment>
<reference evidence="3 4" key="2">
    <citation type="submission" date="2008-10" db="EMBL/GenBank/DDBJ databases">
        <title>Draft genome sequence of Clostridium hiranonis (DSM 13275).</title>
        <authorList>
            <person name="Sudarsanam P."/>
            <person name="Ley R."/>
            <person name="Guruge J."/>
            <person name="Turnbaugh P.J."/>
            <person name="Mahowald M."/>
            <person name="Liep D."/>
            <person name="Gordon J."/>
        </authorList>
    </citation>
    <scope>NUCLEOTIDE SEQUENCE [LARGE SCALE GENOMIC DNA]</scope>
    <source>
        <strain evidence="3 4">DSM 13275</strain>
    </source>
</reference>
<dbReference type="InterPro" id="IPR050661">
    <property type="entry name" value="BglG_antiterminators"/>
</dbReference>
<dbReference type="STRING" id="500633.CLOHIR_00861"/>
<dbReference type="InterPro" id="IPR036650">
    <property type="entry name" value="CAT_RNA-bd_dom_sf"/>
</dbReference>
<dbReference type="SUPFAM" id="SSF50151">
    <property type="entry name" value="SacY-like RNA-binding domain"/>
    <property type="match status" value="1"/>
</dbReference>
<dbReference type="SMART" id="SM01061">
    <property type="entry name" value="CAT_RBD"/>
    <property type="match status" value="1"/>
</dbReference>
<dbReference type="SUPFAM" id="SSF63520">
    <property type="entry name" value="PTS-regulatory domain, PRD"/>
    <property type="match status" value="2"/>
</dbReference>
<dbReference type="GO" id="GO:0006355">
    <property type="term" value="P:regulation of DNA-templated transcription"/>
    <property type="evidence" value="ECO:0007669"/>
    <property type="project" value="InterPro"/>
</dbReference>
<dbReference type="InterPro" id="IPR004341">
    <property type="entry name" value="CAT_RNA-bd_dom"/>
</dbReference>
<keyword evidence="1" id="KW-0677">Repeat</keyword>
<dbReference type="PROSITE" id="PS51372">
    <property type="entry name" value="PRD_2"/>
    <property type="match status" value="2"/>
</dbReference>
<dbReference type="AlphaFoldDB" id="B6FYA9"/>
<dbReference type="Gene3D" id="2.30.24.10">
    <property type="entry name" value="CAT RNA-binding domain"/>
    <property type="match status" value="1"/>
</dbReference>
<dbReference type="InterPro" id="IPR036634">
    <property type="entry name" value="PRD_sf"/>
</dbReference>
<gene>
    <name evidence="3" type="primary">licT</name>
    <name evidence="3" type="ORF">CLOHIR_00861</name>
</gene>
<dbReference type="HOGENOM" id="CLU_078802_0_0_9"/>
<dbReference type="Gene3D" id="1.10.1790.10">
    <property type="entry name" value="PRD domain"/>
    <property type="match status" value="2"/>
</dbReference>
<dbReference type="Pfam" id="PF00874">
    <property type="entry name" value="PRD"/>
    <property type="match status" value="2"/>
</dbReference>
<dbReference type="eggNOG" id="COG3711">
    <property type="taxonomic scope" value="Bacteria"/>
</dbReference>
<evidence type="ECO:0000256" key="1">
    <source>
        <dbReference type="ARBA" id="ARBA00022737"/>
    </source>
</evidence>
<dbReference type="EMBL" id="ABWP01000033">
    <property type="protein sequence ID" value="EEA85504.1"/>
    <property type="molecule type" value="Genomic_DNA"/>
</dbReference>